<feature type="region of interest" description="Disordered" evidence="1">
    <location>
        <begin position="1"/>
        <end position="30"/>
    </location>
</feature>
<proteinExistence type="predicted"/>
<reference evidence="2" key="1">
    <citation type="submission" date="2018-10" db="EMBL/GenBank/DDBJ databases">
        <title>Hidden diversity of soil giant viruses.</title>
        <authorList>
            <person name="Schulz F."/>
            <person name="Alteio L."/>
            <person name="Goudeau D."/>
            <person name="Ryan E.M."/>
            <person name="Malmstrom R.R."/>
            <person name="Blanchard J."/>
            <person name="Woyke T."/>
        </authorList>
    </citation>
    <scope>NUCLEOTIDE SEQUENCE</scope>
    <source>
        <strain evidence="2">HAV1</strain>
    </source>
</reference>
<feature type="compositionally biased region" description="Basic residues" evidence="1">
    <location>
        <begin position="1"/>
        <end position="23"/>
    </location>
</feature>
<name>A0A3G5A626_9VIRU</name>
<evidence type="ECO:0000256" key="1">
    <source>
        <dbReference type="SAM" id="MobiDB-lite"/>
    </source>
</evidence>
<organism evidence="2">
    <name type="scientific">Harvfovirus sp</name>
    <dbReference type="NCBI Taxonomy" id="2487768"/>
    <lineage>
        <taxon>Viruses</taxon>
        <taxon>Varidnaviria</taxon>
        <taxon>Bamfordvirae</taxon>
        <taxon>Nucleocytoviricota</taxon>
        <taxon>Megaviricetes</taxon>
        <taxon>Imitervirales</taxon>
        <taxon>Mimiviridae</taxon>
        <taxon>Klosneuvirinae</taxon>
    </lineage>
</organism>
<protein>
    <submittedName>
        <fullName evidence="2">Uncharacterized protein</fullName>
    </submittedName>
</protein>
<sequence>MVRRRSSKRRGSNRNVIRNKKNVSGHEPCGPDRILRRTYFRRPTIKTISRNDDEMTSVRGSVVPARCIRARSSKRNRKKLTVASRPELLEIYNYNQIDSPIKRHKALDNATKRLGADTVFYHLKTYNALQKRNSVAYDNVASDLKYLKKHNTIKRRTSRSKKLVHI</sequence>
<gene>
    <name evidence="2" type="ORF">Harvfovirus83_5</name>
</gene>
<evidence type="ECO:0000313" key="2">
    <source>
        <dbReference type="EMBL" id="AYV81944.1"/>
    </source>
</evidence>
<dbReference type="EMBL" id="MK072325">
    <property type="protein sequence ID" value="AYV81944.1"/>
    <property type="molecule type" value="Genomic_DNA"/>
</dbReference>
<accession>A0A3G5A626</accession>